<keyword evidence="3" id="KW-1003">Cell membrane</keyword>
<feature type="transmembrane region" description="Helical" evidence="7">
    <location>
        <begin position="151"/>
        <end position="170"/>
    </location>
</feature>
<dbReference type="PANTHER" id="PTHR30151:SF38">
    <property type="entry name" value="ALIPHATIC SULFONATES TRANSPORT PERMEASE PROTEIN SSUC-RELATED"/>
    <property type="match status" value="1"/>
</dbReference>
<evidence type="ECO:0000313" key="9">
    <source>
        <dbReference type="EMBL" id="SFU93806.1"/>
    </source>
</evidence>
<dbReference type="GO" id="GO:0005886">
    <property type="term" value="C:plasma membrane"/>
    <property type="evidence" value="ECO:0007669"/>
    <property type="project" value="UniProtKB-SubCell"/>
</dbReference>
<protein>
    <submittedName>
        <fullName evidence="9">NitT/TauT family transport system permease protein</fullName>
    </submittedName>
</protein>
<feature type="domain" description="ABC transmembrane type-1" evidence="8">
    <location>
        <begin position="85"/>
        <end position="265"/>
    </location>
</feature>
<feature type="transmembrane region" description="Helical" evidence="7">
    <location>
        <begin position="32"/>
        <end position="51"/>
    </location>
</feature>
<comment type="similarity">
    <text evidence="7">Belongs to the binding-protein-dependent transport system permease family.</text>
</comment>
<dbReference type="Proteomes" id="UP000183508">
    <property type="component" value="Unassembled WGS sequence"/>
</dbReference>
<feature type="transmembrane region" description="Helical" evidence="7">
    <location>
        <begin position="216"/>
        <end position="236"/>
    </location>
</feature>
<dbReference type="FunFam" id="1.10.3720.10:FF:000003">
    <property type="entry name" value="Aliphatic sulfonate ABC transporter permease"/>
    <property type="match status" value="1"/>
</dbReference>
<evidence type="ECO:0000256" key="5">
    <source>
        <dbReference type="ARBA" id="ARBA00022989"/>
    </source>
</evidence>
<keyword evidence="6 7" id="KW-0472">Membrane</keyword>
<dbReference type="PANTHER" id="PTHR30151">
    <property type="entry name" value="ALKANE SULFONATE ABC TRANSPORTER-RELATED, MEMBRANE SUBUNIT"/>
    <property type="match status" value="1"/>
</dbReference>
<comment type="subcellular location">
    <subcellularLocation>
        <location evidence="1 7">Cell membrane</location>
        <topology evidence="1 7">Multi-pass membrane protein</topology>
    </subcellularLocation>
</comment>
<keyword evidence="4 7" id="KW-0812">Transmembrane</keyword>
<dbReference type="Pfam" id="PF00528">
    <property type="entry name" value="BPD_transp_1"/>
    <property type="match status" value="1"/>
</dbReference>
<dbReference type="PROSITE" id="PS50928">
    <property type="entry name" value="ABC_TM1"/>
    <property type="match status" value="1"/>
</dbReference>
<dbReference type="EMBL" id="FPBV01000014">
    <property type="protein sequence ID" value="SFU93806.1"/>
    <property type="molecule type" value="Genomic_DNA"/>
</dbReference>
<evidence type="ECO:0000313" key="10">
    <source>
        <dbReference type="Proteomes" id="UP000183508"/>
    </source>
</evidence>
<evidence type="ECO:0000256" key="6">
    <source>
        <dbReference type="ARBA" id="ARBA00023136"/>
    </source>
</evidence>
<keyword evidence="2 7" id="KW-0813">Transport</keyword>
<feature type="transmembrane region" description="Helical" evidence="7">
    <location>
        <begin position="119"/>
        <end position="145"/>
    </location>
</feature>
<dbReference type="InterPro" id="IPR000515">
    <property type="entry name" value="MetI-like"/>
</dbReference>
<proteinExistence type="inferred from homology"/>
<evidence type="ECO:0000256" key="2">
    <source>
        <dbReference type="ARBA" id="ARBA00022448"/>
    </source>
</evidence>
<dbReference type="Gene3D" id="1.10.3720.10">
    <property type="entry name" value="MetI-like"/>
    <property type="match status" value="1"/>
</dbReference>
<dbReference type="eggNOG" id="COG0600">
    <property type="taxonomic scope" value="Bacteria"/>
</dbReference>
<dbReference type="GO" id="GO:0042918">
    <property type="term" value="P:alkanesulfonate transmembrane transport"/>
    <property type="evidence" value="ECO:0007669"/>
    <property type="project" value="UniProtKB-ARBA"/>
</dbReference>
<evidence type="ECO:0000259" key="8">
    <source>
        <dbReference type="PROSITE" id="PS50928"/>
    </source>
</evidence>
<feature type="transmembrane region" description="Helical" evidence="7">
    <location>
        <begin position="248"/>
        <end position="268"/>
    </location>
</feature>
<keyword evidence="5 7" id="KW-1133">Transmembrane helix</keyword>
<dbReference type="InterPro" id="IPR035906">
    <property type="entry name" value="MetI-like_sf"/>
</dbReference>
<reference evidence="10" key="1">
    <citation type="submission" date="2016-10" db="EMBL/GenBank/DDBJ databases">
        <authorList>
            <person name="Varghese N."/>
        </authorList>
    </citation>
    <scope>NUCLEOTIDE SEQUENCE [LARGE SCALE GENOMIC DNA]</scope>
    <source>
        <strain evidence="10">DSM 17980</strain>
    </source>
</reference>
<dbReference type="AlphaFoldDB" id="A0A1I7K8N5"/>
<feature type="transmembrane region" description="Helical" evidence="7">
    <location>
        <begin position="92"/>
        <end position="112"/>
    </location>
</feature>
<accession>A0A1I7K8N5</accession>
<keyword evidence="10" id="KW-1185">Reference proteome</keyword>
<evidence type="ECO:0000256" key="3">
    <source>
        <dbReference type="ARBA" id="ARBA00022475"/>
    </source>
</evidence>
<sequence length="278" mass="29442">MSVEGQRAFGRSEEVPERHPVRYRMGFVERRAPAWIAPAGVVALLVLWQALTGLGVIPEADLPSPVSIFQAGVQLVQSGDLWVNTGASLGRIAAGYALGAGAGILFGLWLGFSRIAERVGLPVAGALYPIPKLAIIPLLILWVGAGEASKVLVIAAEVMFPVLFNTYAGVRNTDPSLLRAAVSFGASRWTLVWRVILPASLPTIFAGLRIGAGLSLLILVAAEMIGAQHGIGAMILQYSSLMLTADVLVGVVVLSVLGLVISRGLAWLERRLLPWQAN</sequence>
<dbReference type="CDD" id="cd06261">
    <property type="entry name" value="TM_PBP2"/>
    <property type="match status" value="1"/>
</dbReference>
<organism evidence="9 10">
    <name type="scientific">Alicyclobacillus macrosporangiidus</name>
    <dbReference type="NCBI Taxonomy" id="392015"/>
    <lineage>
        <taxon>Bacteria</taxon>
        <taxon>Bacillati</taxon>
        <taxon>Bacillota</taxon>
        <taxon>Bacilli</taxon>
        <taxon>Bacillales</taxon>
        <taxon>Alicyclobacillaceae</taxon>
        <taxon>Alicyclobacillus</taxon>
    </lineage>
</organism>
<evidence type="ECO:0000256" key="7">
    <source>
        <dbReference type="RuleBase" id="RU363032"/>
    </source>
</evidence>
<evidence type="ECO:0000256" key="4">
    <source>
        <dbReference type="ARBA" id="ARBA00022692"/>
    </source>
</evidence>
<dbReference type="SUPFAM" id="SSF161098">
    <property type="entry name" value="MetI-like"/>
    <property type="match status" value="1"/>
</dbReference>
<dbReference type="STRING" id="392015.SAMN05421543_11459"/>
<name>A0A1I7K8N5_9BACL</name>
<gene>
    <name evidence="9" type="ORF">SAMN05421543_11459</name>
</gene>
<evidence type="ECO:0000256" key="1">
    <source>
        <dbReference type="ARBA" id="ARBA00004651"/>
    </source>
</evidence>
<dbReference type="RefSeq" id="WP_245783977.1">
    <property type="nucleotide sequence ID" value="NZ_FPBV01000014.1"/>
</dbReference>